<dbReference type="AlphaFoldDB" id="A0A084WPT8"/>
<organism evidence="1">
    <name type="scientific">Anopheles sinensis</name>
    <name type="common">Mosquito</name>
    <dbReference type="NCBI Taxonomy" id="74873"/>
    <lineage>
        <taxon>Eukaryota</taxon>
        <taxon>Metazoa</taxon>
        <taxon>Ecdysozoa</taxon>
        <taxon>Arthropoda</taxon>
        <taxon>Hexapoda</taxon>
        <taxon>Insecta</taxon>
        <taxon>Pterygota</taxon>
        <taxon>Neoptera</taxon>
        <taxon>Endopterygota</taxon>
        <taxon>Diptera</taxon>
        <taxon>Nematocera</taxon>
        <taxon>Culicoidea</taxon>
        <taxon>Culicidae</taxon>
        <taxon>Anophelinae</taxon>
        <taxon>Anopheles</taxon>
    </lineage>
</organism>
<dbReference type="EMBL" id="KE525369">
    <property type="protein sequence ID" value="KFB52232.1"/>
    <property type="molecule type" value="Genomic_DNA"/>
</dbReference>
<dbReference type="EnsemblMetazoa" id="ASIC020345-RA">
    <property type="protein sequence ID" value="ASIC020345-PA"/>
    <property type="gene ID" value="ASIC020345"/>
</dbReference>
<reference evidence="1 3" key="1">
    <citation type="journal article" date="2014" name="BMC Genomics">
        <title>Genome sequence of Anopheles sinensis provides insight into genetics basis of mosquito competence for malaria parasites.</title>
        <authorList>
            <person name="Zhou D."/>
            <person name="Zhang D."/>
            <person name="Ding G."/>
            <person name="Shi L."/>
            <person name="Hou Q."/>
            <person name="Ye Y."/>
            <person name="Xu Y."/>
            <person name="Zhou H."/>
            <person name="Xiong C."/>
            <person name="Li S."/>
            <person name="Yu J."/>
            <person name="Hong S."/>
            <person name="Yu X."/>
            <person name="Zou P."/>
            <person name="Chen C."/>
            <person name="Chang X."/>
            <person name="Wang W."/>
            <person name="Lv Y."/>
            <person name="Sun Y."/>
            <person name="Ma L."/>
            <person name="Shen B."/>
            <person name="Zhu C."/>
        </authorList>
    </citation>
    <scope>NUCLEOTIDE SEQUENCE [LARGE SCALE GENOMIC DNA]</scope>
</reference>
<evidence type="ECO:0000313" key="3">
    <source>
        <dbReference type="Proteomes" id="UP000030765"/>
    </source>
</evidence>
<protein>
    <submittedName>
        <fullName evidence="1 2">Trichostatin A-insensitive homodimeric histone deacetylase</fullName>
    </submittedName>
</protein>
<dbReference type="EMBL" id="ATLV01025131">
    <property type="status" value="NOT_ANNOTATED_CDS"/>
    <property type="molecule type" value="Genomic_DNA"/>
</dbReference>
<dbReference type="Proteomes" id="UP000030765">
    <property type="component" value="Unassembled WGS sequence"/>
</dbReference>
<keyword evidence="3" id="KW-1185">Reference proteome</keyword>
<evidence type="ECO:0000313" key="1">
    <source>
        <dbReference type="EMBL" id="KFB52232.1"/>
    </source>
</evidence>
<dbReference type="VEuPathDB" id="VectorBase:ASIC020345"/>
<reference evidence="2" key="2">
    <citation type="submission" date="2020-05" db="UniProtKB">
        <authorList>
            <consortium name="EnsemblMetazoa"/>
        </authorList>
    </citation>
    <scope>IDENTIFICATION</scope>
</reference>
<evidence type="ECO:0000313" key="2">
    <source>
        <dbReference type="EnsemblMetazoa" id="ASIC020345-PA"/>
    </source>
</evidence>
<name>A0A084WPT8_ANOSI</name>
<proteinExistence type="predicted"/>
<accession>A0A084WPT8</accession>
<sequence>MRGADITQQTTVAVRRNTTAALRMLCLGIATMVARRRRVDPSSWRRWWRRHDK</sequence>
<gene>
    <name evidence="1" type="ORF">ZHAS_00020345</name>
</gene>